<dbReference type="AlphaFoldDB" id="A0A660LAV2"/>
<comment type="caution">
    <text evidence="2">The sequence shown here is derived from an EMBL/GenBank/DDBJ whole genome shotgun (WGS) entry which is preliminary data.</text>
</comment>
<protein>
    <submittedName>
        <fullName evidence="2">Uncharacterized protein</fullName>
    </submittedName>
</protein>
<evidence type="ECO:0000313" key="2">
    <source>
        <dbReference type="EMBL" id="RKQ91709.1"/>
    </source>
</evidence>
<feature type="region of interest" description="Disordered" evidence="1">
    <location>
        <begin position="86"/>
        <end position="113"/>
    </location>
</feature>
<dbReference type="EMBL" id="RBIL01000001">
    <property type="protein sequence ID" value="RKQ91709.1"/>
    <property type="molecule type" value="Genomic_DNA"/>
</dbReference>
<accession>A0A660LAV2</accession>
<dbReference type="RefSeq" id="WP_147447680.1">
    <property type="nucleotide sequence ID" value="NZ_RBIL01000001.1"/>
</dbReference>
<reference evidence="2 3" key="1">
    <citation type="submission" date="2018-10" db="EMBL/GenBank/DDBJ databases">
        <title>Genomic Encyclopedia of Archaeal and Bacterial Type Strains, Phase II (KMG-II): from individual species to whole genera.</title>
        <authorList>
            <person name="Goeker M."/>
        </authorList>
    </citation>
    <scope>NUCLEOTIDE SEQUENCE [LARGE SCALE GENOMIC DNA]</scope>
    <source>
        <strain evidence="2 3">DSM 14954</strain>
    </source>
</reference>
<evidence type="ECO:0000256" key="1">
    <source>
        <dbReference type="SAM" id="MobiDB-lite"/>
    </source>
</evidence>
<proteinExistence type="predicted"/>
<feature type="compositionally biased region" description="Low complexity" evidence="1">
    <location>
        <begin position="92"/>
        <end position="113"/>
    </location>
</feature>
<organism evidence="2 3">
    <name type="scientific">Solirubrobacter pauli</name>
    <dbReference type="NCBI Taxonomy" id="166793"/>
    <lineage>
        <taxon>Bacteria</taxon>
        <taxon>Bacillati</taxon>
        <taxon>Actinomycetota</taxon>
        <taxon>Thermoleophilia</taxon>
        <taxon>Solirubrobacterales</taxon>
        <taxon>Solirubrobacteraceae</taxon>
        <taxon>Solirubrobacter</taxon>
    </lineage>
</organism>
<gene>
    <name evidence="2" type="ORF">C8N24_1537</name>
</gene>
<keyword evidence="3" id="KW-1185">Reference proteome</keyword>
<sequence length="113" mass="11318">MAVPVLAVAFAACGSDDDSAYCVDQNDQIVENRYCDDEAYAGNGGGGGAFFWFYGGSPVSGSRYTTGTKLKGGDRVAASNVAENARRGGFGSSSRSTSASGVGRSVASHSGGG</sequence>
<dbReference type="Proteomes" id="UP000278962">
    <property type="component" value="Unassembled WGS sequence"/>
</dbReference>
<name>A0A660LAV2_9ACTN</name>
<evidence type="ECO:0000313" key="3">
    <source>
        <dbReference type="Proteomes" id="UP000278962"/>
    </source>
</evidence>
<dbReference type="OrthoDB" id="5195772at2"/>